<dbReference type="EMBL" id="CP139781">
    <property type="protein sequence ID" value="WRQ88885.1"/>
    <property type="molecule type" value="Genomic_DNA"/>
</dbReference>
<keyword evidence="7" id="KW-0663">Pyridoxal phosphate</keyword>
<keyword evidence="6" id="KW-0479">Metal-binding</keyword>
<evidence type="ECO:0000256" key="12">
    <source>
        <dbReference type="SAM" id="SignalP"/>
    </source>
</evidence>
<name>A0ABZ1CB59_9BACT</name>
<keyword evidence="9" id="KW-0408">Iron</keyword>
<gene>
    <name evidence="14" type="ORF">K1X11_005670</name>
</gene>
<comment type="function">
    <text evidence="1">Responsible for the formation of the pyrimidine heterocycle in the thiamine biosynthesis pathway. Catalyzes the formation of hydroxymethylpyrimidine phosphate (HMP-P) from histidine and pyridoxal phosphate (PLP). The protein uses PLP and the active site histidine to form HMP-P, generating an inactive enzyme. The enzyme can only undergo a single turnover, which suggests it is a suicide enzyme.</text>
</comment>
<keyword evidence="5" id="KW-0808">Transferase</keyword>
<feature type="chain" id="PRO_5045191329" description="Thiamine pyrimidine synthase" evidence="12">
    <location>
        <begin position="30"/>
        <end position="335"/>
    </location>
</feature>
<dbReference type="Pfam" id="PF09084">
    <property type="entry name" value="NMT1"/>
    <property type="match status" value="1"/>
</dbReference>
<keyword evidence="15" id="KW-1185">Reference proteome</keyword>
<evidence type="ECO:0000256" key="4">
    <source>
        <dbReference type="ARBA" id="ARBA00011738"/>
    </source>
</evidence>
<evidence type="ECO:0000256" key="10">
    <source>
        <dbReference type="ARBA" id="ARBA00033171"/>
    </source>
</evidence>
<evidence type="ECO:0000256" key="1">
    <source>
        <dbReference type="ARBA" id="ARBA00003469"/>
    </source>
</evidence>
<organism evidence="14 15">
    <name type="scientific">Actomonas aquatica</name>
    <dbReference type="NCBI Taxonomy" id="2866162"/>
    <lineage>
        <taxon>Bacteria</taxon>
        <taxon>Pseudomonadati</taxon>
        <taxon>Verrucomicrobiota</taxon>
        <taxon>Opitutia</taxon>
        <taxon>Opitutales</taxon>
        <taxon>Opitutaceae</taxon>
        <taxon>Actomonas</taxon>
    </lineage>
</organism>
<evidence type="ECO:0000313" key="14">
    <source>
        <dbReference type="EMBL" id="WRQ88885.1"/>
    </source>
</evidence>
<evidence type="ECO:0000256" key="2">
    <source>
        <dbReference type="ARBA" id="ARBA00004948"/>
    </source>
</evidence>
<dbReference type="Proteomes" id="UP000738431">
    <property type="component" value="Chromosome"/>
</dbReference>
<protein>
    <recommendedName>
        <fullName evidence="10">Thiamine pyrimidine synthase</fullName>
    </recommendedName>
</protein>
<comment type="subunit">
    <text evidence="4">Homodimer.</text>
</comment>
<evidence type="ECO:0000256" key="5">
    <source>
        <dbReference type="ARBA" id="ARBA00022679"/>
    </source>
</evidence>
<keyword evidence="12" id="KW-0732">Signal</keyword>
<dbReference type="Gene3D" id="3.40.190.10">
    <property type="entry name" value="Periplasmic binding protein-like II"/>
    <property type="match status" value="2"/>
</dbReference>
<reference evidence="14 15" key="2">
    <citation type="submission" date="2023-12" db="EMBL/GenBank/DDBJ databases">
        <title>Description of an unclassified Opitutus bacterium of Verrucomicrobiota.</title>
        <authorList>
            <person name="Zhang D.-F."/>
        </authorList>
    </citation>
    <scope>NUCLEOTIDE SEQUENCE [LARGE SCALE GENOMIC DNA]</scope>
    <source>
        <strain evidence="14 15">WL0086</strain>
    </source>
</reference>
<comment type="catalytic activity">
    <reaction evidence="11">
        <text>N(6)-(pyridoxal phosphate)-L-lysyl-[4-amino-5-hydroxymethyl-2-methylpyrimidine phosphate synthase] + L-histidyl-[4-amino-5-hydroxymethyl-2-methylpyrimidine phosphate synthase] + 2 Fe(3+) + 4 H2O = L-lysyl-[4-amino-5-hydroxymethyl-2-methylpyrimidine phosphate synthase] + (2S)-2-amino-5-hydroxy-4-oxopentanoyl-[4-amino-5-hydroxymethyl-2-methylpyrimidine phosphate synthase] + 4-amino-2-methyl-5-(phosphooxymethyl)pyrimidine + 3-oxopropanoate + 2 Fe(2+) + 2 H(+)</text>
        <dbReference type="Rhea" id="RHEA:65756"/>
        <dbReference type="Rhea" id="RHEA-COMP:16892"/>
        <dbReference type="Rhea" id="RHEA-COMP:16893"/>
        <dbReference type="Rhea" id="RHEA-COMP:16894"/>
        <dbReference type="Rhea" id="RHEA-COMP:16895"/>
        <dbReference type="ChEBI" id="CHEBI:15377"/>
        <dbReference type="ChEBI" id="CHEBI:15378"/>
        <dbReference type="ChEBI" id="CHEBI:29033"/>
        <dbReference type="ChEBI" id="CHEBI:29034"/>
        <dbReference type="ChEBI" id="CHEBI:29969"/>
        <dbReference type="ChEBI" id="CHEBI:29979"/>
        <dbReference type="ChEBI" id="CHEBI:33190"/>
        <dbReference type="ChEBI" id="CHEBI:58354"/>
        <dbReference type="ChEBI" id="CHEBI:143915"/>
        <dbReference type="ChEBI" id="CHEBI:157692"/>
    </reaction>
    <physiologicalReaction direction="left-to-right" evidence="11">
        <dbReference type="Rhea" id="RHEA:65757"/>
    </physiologicalReaction>
</comment>
<keyword evidence="8" id="KW-0784">Thiamine biosynthesis</keyword>
<evidence type="ECO:0000256" key="7">
    <source>
        <dbReference type="ARBA" id="ARBA00022898"/>
    </source>
</evidence>
<dbReference type="PANTHER" id="PTHR31528">
    <property type="entry name" value="4-AMINO-5-HYDROXYMETHYL-2-METHYLPYRIMIDINE PHOSPHATE SYNTHASE THI11-RELATED"/>
    <property type="match status" value="1"/>
</dbReference>
<feature type="domain" description="SsuA/THI5-like" evidence="13">
    <location>
        <begin position="45"/>
        <end position="255"/>
    </location>
</feature>
<dbReference type="InterPro" id="IPR015168">
    <property type="entry name" value="SsuA/THI5"/>
</dbReference>
<evidence type="ECO:0000256" key="6">
    <source>
        <dbReference type="ARBA" id="ARBA00022723"/>
    </source>
</evidence>
<dbReference type="InterPro" id="IPR027939">
    <property type="entry name" value="NMT1/THI5"/>
</dbReference>
<sequence length="335" mass="36254">MIKHGLMRWMRGVAGMVLAAGIAVGAARAEEPDKLVLQLDLGVRNVQFAGVLWADAHGWFEEAGLDLEIRPLPKGYGDLAANVAAGEHTIGSIEGGLFLSGRAAGEPVVAIGTMFQASPLGLVSKVHHGVKTPADLVGLKVAVHGDGHEALATVLETGDVDPALVTVSEAEYGDGPLLRDEVDAKQAYYVDEFVRMRQAGHDVTVLRYKDFGHRAYSQVLFVSETTLAENRDALVRFLQVHHRGWQAALADPEAAAKLVVERYEPQLDLAYQVESLKQIGELVWAEDKRTGAASPATWTEAAERFRSTHPDAELEPMAAWTDFTLVEEAFADGEL</sequence>
<dbReference type="RefSeq" id="WP_324726112.1">
    <property type="nucleotide sequence ID" value="NZ_CP139781.1"/>
</dbReference>
<evidence type="ECO:0000256" key="9">
    <source>
        <dbReference type="ARBA" id="ARBA00023004"/>
    </source>
</evidence>
<dbReference type="PANTHER" id="PTHR31528:SF1">
    <property type="entry name" value="4-AMINO-5-HYDROXYMETHYL-2-METHYLPYRIMIDINE PHOSPHATE SYNTHASE THI11-RELATED"/>
    <property type="match status" value="1"/>
</dbReference>
<evidence type="ECO:0000256" key="3">
    <source>
        <dbReference type="ARBA" id="ARBA00009406"/>
    </source>
</evidence>
<dbReference type="SUPFAM" id="SSF53850">
    <property type="entry name" value="Periplasmic binding protein-like II"/>
    <property type="match status" value="1"/>
</dbReference>
<evidence type="ECO:0000256" key="11">
    <source>
        <dbReference type="ARBA" id="ARBA00048179"/>
    </source>
</evidence>
<comment type="pathway">
    <text evidence="2">Cofactor biosynthesis; thiamine diphosphate biosynthesis.</text>
</comment>
<proteinExistence type="inferred from homology"/>
<accession>A0ABZ1CB59</accession>
<evidence type="ECO:0000313" key="15">
    <source>
        <dbReference type="Proteomes" id="UP000738431"/>
    </source>
</evidence>
<comment type="similarity">
    <text evidence="3">Belongs to the NMT1/THI5 family.</text>
</comment>
<feature type="signal peptide" evidence="12">
    <location>
        <begin position="1"/>
        <end position="29"/>
    </location>
</feature>
<evidence type="ECO:0000256" key="8">
    <source>
        <dbReference type="ARBA" id="ARBA00022977"/>
    </source>
</evidence>
<reference evidence="14 15" key="1">
    <citation type="submission" date="2021-08" db="EMBL/GenBank/DDBJ databases">
        <authorList>
            <person name="Zhang D."/>
            <person name="Zhang A."/>
            <person name="Wang L."/>
        </authorList>
    </citation>
    <scope>NUCLEOTIDE SEQUENCE [LARGE SCALE GENOMIC DNA]</scope>
    <source>
        <strain evidence="14 15">WL0086</strain>
    </source>
</reference>
<evidence type="ECO:0000259" key="13">
    <source>
        <dbReference type="Pfam" id="PF09084"/>
    </source>
</evidence>